<protein>
    <recommendedName>
        <fullName evidence="9">Membrane insertase YidC/Oxa/ALB C-terminal domain-containing protein</fullName>
    </recommendedName>
</protein>
<dbReference type="GO" id="GO:0032977">
    <property type="term" value="F:membrane insertase activity"/>
    <property type="evidence" value="ECO:0007669"/>
    <property type="project" value="InterPro"/>
</dbReference>
<keyword evidence="4 8" id="KW-1133">Transmembrane helix</keyword>
<keyword evidence="11" id="KW-1185">Reference proteome</keyword>
<reference evidence="10" key="1">
    <citation type="submission" date="2022-07" db="EMBL/GenBank/DDBJ databases">
        <title>Phylogenomic reconstructions and comparative analyses of Kickxellomycotina fungi.</title>
        <authorList>
            <person name="Reynolds N.K."/>
            <person name="Stajich J.E."/>
            <person name="Barry K."/>
            <person name="Grigoriev I.V."/>
            <person name="Crous P."/>
            <person name="Smith M.E."/>
        </authorList>
    </citation>
    <scope>NUCLEOTIDE SEQUENCE</scope>
    <source>
        <strain evidence="10">RSA 1196</strain>
    </source>
</reference>
<feature type="compositionally biased region" description="Low complexity" evidence="7">
    <location>
        <begin position="60"/>
        <end position="76"/>
    </location>
</feature>
<evidence type="ECO:0000256" key="6">
    <source>
        <dbReference type="RuleBase" id="RU003945"/>
    </source>
</evidence>
<dbReference type="EMBL" id="JANBPY010000002">
    <property type="protein sequence ID" value="KAJ1970261.1"/>
    <property type="molecule type" value="Genomic_DNA"/>
</dbReference>
<dbReference type="InterPro" id="IPR028055">
    <property type="entry name" value="YidC/Oxa/ALB_C"/>
</dbReference>
<feature type="transmembrane region" description="Helical" evidence="8">
    <location>
        <begin position="304"/>
        <end position="329"/>
    </location>
</feature>
<feature type="region of interest" description="Disordered" evidence="7">
    <location>
        <begin position="60"/>
        <end position="81"/>
    </location>
</feature>
<evidence type="ECO:0000256" key="1">
    <source>
        <dbReference type="ARBA" id="ARBA00004141"/>
    </source>
</evidence>
<dbReference type="GO" id="GO:0033617">
    <property type="term" value="P:mitochondrial respiratory chain complex IV assembly"/>
    <property type="evidence" value="ECO:0007669"/>
    <property type="project" value="TreeGrafter"/>
</dbReference>
<dbReference type="GO" id="GO:0005743">
    <property type="term" value="C:mitochondrial inner membrane"/>
    <property type="evidence" value="ECO:0007669"/>
    <property type="project" value="TreeGrafter"/>
</dbReference>
<feature type="transmembrane region" description="Helical" evidence="8">
    <location>
        <begin position="119"/>
        <end position="140"/>
    </location>
</feature>
<dbReference type="AlphaFoldDB" id="A0A9W8AXQ6"/>
<dbReference type="OrthoDB" id="2148490at2759"/>
<proteinExistence type="inferred from homology"/>
<keyword evidence="3 6" id="KW-0812">Transmembrane</keyword>
<evidence type="ECO:0000256" key="5">
    <source>
        <dbReference type="ARBA" id="ARBA00023136"/>
    </source>
</evidence>
<comment type="caution">
    <text evidence="10">The sequence shown here is derived from an EMBL/GenBank/DDBJ whole genome shotgun (WGS) entry which is preliminary data.</text>
</comment>
<dbReference type="Proteomes" id="UP001150925">
    <property type="component" value="Unassembled WGS sequence"/>
</dbReference>
<evidence type="ECO:0000259" key="9">
    <source>
        <dbReference type="Pfam" id="PF02096"/>
    </source>
</evidence>
<feature type="domain" description="Membrane insertase YidC/Oxa/ALB C-terminal" evidence="9">
    <location>
        <begin position="119"/>
        <end position="342"/>
    </location>
</feature>
<evidence type="ECO:0000256" key="7">
    <source>
        <dbReference type="SAM" id="MobiDB-lite"/>
    </source>
</evidence>
<dbReference type="PANTHER" id="PTHR12428">
    <property type="entry name" value="OXA1"/>
    <property type="match status" value="1"/>
</dbReference>
<comment type="subcellular location">
    <subcellularLocation>
        <location evidence="1 6">Membrane</location>
        <topology evidence="1 6">Multi-pass membrane protein</topology>
    </subcellularLocation>
</comment>
<sequence length="360" mass="40607">MSIRLSTSAWPLHQRLGNMKCTLLPRTPRLLTRRFTRHDSLITNPFDHCTPWRTLSTSRASWTSSNSNEEPTSTPTDAPSWDTLLAADVPAPVELVQTGFVALHQGLDDWSTLAGGLPWWASIITGTILLRLTILPVAIYQQRAQGRQLSLQPIVQGWQTTLQHSFKSVGVQQGWEFAQYQKKLKQQLQRQVQELYHKHDCTPLFRFLLPWVQIPLFVTTSLAVRRLCGLPIPFYKDSLLSMTSSVTELSHGGTLWFTDLVQPDPTFVLPVLIGAVHLTNIQLITRSASGVEIARPKYYPYLMYGFRGLALLITAVATQMPTALCLYWLTSGLCSTLQHVLFRLPRVRQCLGIYTPSSKV</sequence>
<dbReference type="Pfam" id="PF02096">
    <property type="entry name" value="60KD_IMP"/>
    <property type="match status" value="1"/>
</dbReference>
<gene>
    <name evidence="10" type="ORF">IWQ62_000090</name>
</gene>
<name>A0A9W8AXQ6_9FUNG</name>
<dbReference type="CDD" id="cd20069">
    <property type="entry name" value="5TM_Oxa1-like"/>
    <property type="match status" value="1"/>
</dbReference>
<evidence type="ECO:0000313" key="10">
    <source>
        <dbReference type="EMBL" id="KAJ1970261.1"/>
    </source>
</evidence>
<accession>A0A9W8AXQ6</accession>
<evidence type="ECO:0000256" key="2">
    <source>
        <dbReference type="ARBA" id="ARBA00009877"/>
    </source>
</evidence>
<evidence type="ECO:0000313" key="11">
    <source>
        <dbReference type="Proteomes" id="UP001150925"/>
    </source>
</evidence>
<evidence type="ECO:0000256" key="4">
    <source>
        <dbReference type="ARBA" id="ARBA00022989"/>
    </source>
</evidence>
<dbReference type="InterPro" id="IPR001708">
    <property type="entry name" value="YidC/ALB3/OXA1/COX18"/>
</dbReference>
<dbReference type="PANTHER" id="PTHR12428:SF65">
    <property type="entry name" value="CYTOCHROME C OXIDASE ASSEMBLY PROTEIN COX18, MITOCHONDRIAL"/>
    <property type="match status" value="1"/>
</dbReference>
<evidence type="ECO:0000256" key="8">
    <source>
        <dbReference type="SAM" id="Phobius"/>
    </source>
</evidence>
<comment type="similarity">
    <text evidence="2 6">Belongs to the OXA1/ALB3/YidC family.</text>
</comment>
<organism evidence="10 11">
    <name type="scientific">Dispira parvispora</name>
    <dbReference type="NCBI Taxonomy" id="1520584"/>
    <lineage>
        <taxon>Eukaryota</taxon>
        <taxon>Fungi</taxon>
        <taxon>Fungi incertae sedis</taxon>
        <taxon>Zoopagomycota</taxon>
        <taxon>Kickxellomycotina</taxon>
        <taxon>Dimargaritomycetes</taxon>
        <taxon>Dimargaritales</taxon>
        <taxon>Dimargaritaceae</taxon>
        <taxon>Dispira</taxon>
    </lineage>
</organism>
<dbReference type="GO" id="GO:0032979">
    <property type="term" value="P:protein insertion into mitochondrial inner membrane from matrix"/>
    <property type="evidence" value="ECO:0007669"/>
    <property type="project" value="TreeGrafter"/>
</dbReference>
<keyword evidence="5 8" id="KW-0472">Membrane</keyword>
<evidence type="ECO:0000256" key="3">
    <source>
        <dbReference type="ARBA" id="ARBA00022692"/>
    </source>
</evidence>